<proteinExistence type="inferred from homology"/>
<dbReference type="RefSeq" id="WP_156473434.1">
    <property type="nucleotide sequence ID" value="NZ_CAXBCE010000016.1"/>
</dbReference>
<dbReference type="PANTHER" id="PTHR30625">
    <property type="entry name" value="PROTEIN TOLQ"/>
    <property type="match status" value="1"/>
</dbReference>
<dbReference type="InterPro" id="IPR050790">
    <property type="entry name" value="ExbB/TolQ_transport"/>
</dbReference>
<keyword evidence="6 9" id="KW-1133">Transmembrane helix</keyword>
<evidence type="ECO:0000259" key="10">
    <source>
        <dbReference type="Pfam" id="PF01618"/>
    </source>
</evidence>
<reference evidence="11 12" key="1">
    <citation type="submission" date="2024-03" db="EMBL/GenBank/DDBJ databases">
        <title>Community enrichment and isolation of bacterial strains for fucoidan degradation.</title>
        <authorList>
            <person name="Sichert A."/>
        </authorList>
    </citation>
    <scope>NUCLEOTIDE SEQUENCE [LARGE SCALE GENOMIC DNA]</scope>
    <source>
        <strain evidence="11 12">AS76</strain>
    </source>
</reference>
<dbReference type="Pfam" id="PF01618">
    <property type="entry name" value="MotA_ExbB"/>
    <property type="match status" value="1"/>
</dbReference>
<evidence type="ECO:0000256" key="8">
    <source>
        <dbReference type="RuleBase" id="RU004057"/>
    </source>
</evidence>
<evidence type="ECO:0000256" key="5">
    <source>
        <dbReference type="ARBA" id="ARBA00022927"/>
    </source>
</evidence>
<evidence type="ECO:0000313" key="11">
    <source>
        <dbReference type="EMBL" id="MEM5535241.1"/>
    </source>
</evidence>
<gene>
    <name evidence="11" type="ORF">WNY58_02435</name>
</gene>
<dbReference type="Proteomes" id="UP001449225">
    <property type="component" value="Unassembled WGS sequence"/>
</dbReference>
<keyword evidence="5 8" id="KW-0653">Protein transport</keyword>
<keyword evidence="2 8" id="KW-0813">Transport</keyword>
<dbReference type="PANTHER" id="PTHR30625:SF15">
    <property type="entry name" value="BIOPOLYMER TRANSPORT PROTEIN EXBB"/>
    <property type="match status" value="1"/>
</dbReference>
<name>A0ABU9TNC9_9GAMM</name>
<feature type="transmembrane region" description="Helical" evidence="9">
    <location>
        <begin position="12"/>
        <end position="31"/>
    </location>
</feature>
<comment type="subcellular location">
    <subcellularLocation>
        <location evidence="1">Cell membrane</location>
        <topology evidence="1">Multi-pass membrane protein</topology>
    </subcellularLocation>
    <subcellularLocation>
        <location evidence="8">Membrane</location>
        <topology evidence="8">Multi-pass membrane protein</topology>
    </subcellularLocation>
</comment>
<evidence type="ECO:0000256" key="1">
    <source>
        <dbReference type="ARBA" id="ARBA00004651"/>
    </source>
</evidence>
<evidence type="ECO:0000256" key="4">
    <source>
        <dbReference type="ARBA" id="ARBA00022692"/>
    </source>
</evidence>
<accession>A0ABU9TNC9</accession>
<comment type="caution">
    <text evidence="11">The sequence shown here is derived from an EMBL/GenBank/DDBJ whole genome shotgun (WGS) entry which is preliminary data.</text>
</comment>
<dbReference type="EMBL" id="JBBMRA010000001">
    <property type="protein sequence ID" value="MEM5535241.1"/>
    <property type="molecule type" value="Genomic_DNA"/>
</dbReference>
<evidence type="ECO:0000256" key="2">
    <source>
        <dbReference type="ARBA" id="ARBA00022448"/>
    </source>
</evidence>
<keyword evidence="4 9" id="KW-0812">Transmembrane</keyword>
<feature type="domain" description="MotA/TolQ/ExbB proton channel" evidence="10">
    <location>
        <begin position="45"/>
        <end position="165"/>
    </location>
</feature>
<keyword evidence="3" id="KW-1003">Cell membrane</keyword>
<organism evidence="11 12">
    <name type="scientific">Neptuniibacter pectenicola</name>
    <dbReference type="NCBI Taxonomy" id="1806669"/>
    <lineage>
        <taxon>Bacteria</taxon>
        <taxon>Pseudomonadati</taxon>
        <taxon>Pseudomonadota</taxon>
        <taxon>Gammaproteobacteria</taxon>
        <taxon>Oceanospirillales</taxon>
        <taxon>Oceanospirillaceae</taxon>
        <taxon>Neptuniibacter</taxon>
    </lineage>
</organism>
<evidence type="ECO:0000256" key="6">
    <source>
        <dbReference type="ARBA" id="ARBA00022989"/>
    </source>
</evidence>
<feature type="transmembrane region" description="Helical" evidence="9">
    <location>
        <begin position="130"/>
        <end position="150"/>
    </location>
</feature>
<comment type="similarity">
    <text evidence="8">Belongs to the exbB/tolQ family.</text>
</comment>
<keyword evidence="12" id="KW-1185">Reference proteome</keyword>
<sequence length="184" mass="20052">MMNLFVLTQQYLGPLGIPLLICSVLTLLILLERITVLCYHSLQRRLPTAGMALLNQHADQTRTMRTDIAAIWLHNRQRKLSHGIRMLQIIALIAPLLGLLGTVIGLIQVFDALGDHQGPINPSMMAEGLGIAMKTTAAGLIIAVPAVIGAHGFQLWVDRLIAITEQVLNVGNLRIEGVCTEALK</sequence>
<protein>
    <submittedName>
        <fullName evidence="11">MotA/TolQ/ExbB proton channel family protein</fullName>
    </submittedName>
</protein>
<evidence type="ECO:0000256" key="9">
    <source>
        <dbReference type="SAM" id="Phobius"/>
    </source>
</evidence>
<evidence type="ECO:0000313" key="12">
    <source>
        <dbReference type="Proteomes" id="UP001449225"/>
    </source>
</evidence>
<keyword evidence="7 9" id="KW-0472">Membrane</keyword>
<dbReference type="InterPro" id="IPR002898">
    <property type="entry name" value="MotA_ExbB_proton_chnl"/>
</dbReference>
<evidence type="ECO:0000256" key="7">
    <source>
        <dbReference type="ARBA" id="ARBA00023136"/>
    </source>
</evidence>
<feature type="transmembrane region" description="Helical" evidence="9">
    <location>
        <begin position="86"/>
        <end position="110"/>
    </location>
</feature>
<evidence type="ECO:0000256" key="3">
    <source>
        <dbReference type="ARBA" id="ARBA00022475"/>
    </source>
</evidence>